<evidence type="ECO:0000259" key="3">
    <source>
        <dbReference type="PROSITE" id="PS50966"/>
    </source>
</evidence>
<dbReference type="EMBL" id="FZPH01000033">
    <property type="protein sequence ID" value="SNT66129.1"/>
    <property type="molecule type" value="Genomic_DNA"/>
</dbReference>
<dbReference type="InterPro" id="IPR007527">
    <property type="entry name" value="Znf_SWIM"/>
</dbReference>
<keyword evidence="1" id="KW-0479">Metal-binding</keyword>
<evidence type="ECO:0000256" key="2">
    <source>
        <dbReference type="SAM" id="MobiDB-lite"/>
    </source>
</evidence>
<sequence length="991" mass="105432">MSVERWSPDKVLSLAPDQGAAKSGRGLITAAHWAGQGRFDDMLWGLCRGSGARPYQVCVDLTGPAYRCTCPSRKIPCKHTLGLLLRWANGGVPDDESPPEWATEWQAERAARSQRAPRAPRTAGEGLADPAAAARRVQQRADRVEAGLVELDRWLTDQIEQGLAAAEQAGYRPYQTMAARLVDAQAPGIAGGVRRLGWVVGVGTNWADRLLGELALLRLLIVAHGRLPALPPGLAATVRTRVGYPVATDDVLAEPEIRDRWEVLGRLDTADDRLTSRRTWLRGELSGRFALVLAFAPAGQTLPTDLEPGTVLDAGLCFYPAAVPRRALVKVRYGEPVPVYTTPPGAVPIRAAVTEHARAVAAEPWRESTPMLLADVTPTDDGHLVDPAGDAVALHPDDDQPWWLIAAAGARPVVVAGEYGHTGFRPLAAWPDGRHVPAAPGEPRAAASGGGPELPADLLSAALVGTARRPWSAARLDVGGGHRLSLSIPANLHTEPAGEPEDADVVGQGRAGDGDGGSGGSARALLEAAAVALTYRRAAETPLVGRPTIPPAPDEVRPVVPPPAAARLDLLLTEGATGWGGPAQRAVLGQWLVEAGKRQLLAPPETLPILLDLGRRDTGLRPALGAVAGRRGHWLAQRQADWRYFRDVGGEVAAADSQDWLTGTPGERLAYLVALRAGDPAKGLELLTETFDAEPPHDRVLLLGALETGLHVRDEALIEHALDDRRREIRQVAAELLRKLPGSALGERMATRTAASVHFADGALVVTAPSTIDAAMLRDDIDPSPPRGVGLGAWLLEEIVSATPLEFWTTLTGRDPGGVITSPVADGWQPVLLRGLARATAAQHDPVWAAALLDLADAAPAELNGDGLGDRLTWPLLEVLPGGERGRRVAAALRRDTAAGIRLLHFCAGDWSDELASAALRAMAILAPDNAWQLSELCRLAMPAMPTSFVGRVETLIRSLDGLPEGRRSARYLAQLAAVLSFRNEMIEEFE</sequence>
<feature type="domain" description="SWIM-type" evidence="3">
    <location>
        <begin position="55"/>
        <end position="88"/>
    </location>
</feature>
<reference evidence="4 5" key="1">
    <citation type="submission" date="2017-06" db="EMBL/GenBank/DDBJ databases">
        <authorList>
            <person name="Kim H.J."/>
            <person name="Triplett B.A."/>
        </authorList>
    </citation>
    <scope>NUCLEOTIDE SEQUENCE [LARGE SCALE GENOMIC DNA]</scope>
    <source>
        <strain evidence="4 5">CGMCC 4.5593</strain>
    </source>
</reference>
<keyword evidence="5" id="KW-1185">Reference proteome</keyword>
<feature type="region of interest" description="Disordered" evidence="2">
    <location>
        <begin position="492"/>
        <end position="520"/>
    </location>
</feature>
<dbReference type="OrthoDB" id="9816340at2"/>
<feature type="compositionally biased region" description="Low complexity" evidence="2">
    <location>
        <begin position="113"/>
        <end position="131"/>
    </location>
</feature>
<dbReference type="Proteomes" id="UP000198362">
    <property type="component" value="Unassembled WGS sequence"/>
</dbReference>
<dbReference type="Pfam" id="PF04434">
    <property type="entry name" value="SWIM"/>
    <property type="match status" value="1"/>
</dbReference>
<gene>
    <name evidence="4" type="ORF">SAMN05421812_1336</name>
</gene>
<feature type="region of interest" description="Disordered" evidence="2">
    <location>
        <begin position="92"/>
        <end position="131"/>
    </location>
</feature>
<evidence type="ECO:0000256" key="1">
    <source>
        <dbReference type="PROSITE-ProRule" id="PRU00325"/>
    </source>
</evidence>
<keyword evidence="1" id="KW-0862">Zinc</keyword>
<proteinExistence type="predicted"/>
<evidence type="ECO:0000313" key="5">
    <source>
        <dbReference type="Proteomes" id="UP000198362"/>
    </source>
</evidence>
<dbReference type="GO" id="GO:0008270">
    <property type="term" value="F:zinc ion binding"/>
    <property type="evidence" value="ECO:0007669"/>
    <property type="project" value="UniProtKB-KW"/>
</dbReference>
<evidence type="ECO:0000313" key="4">
    <source>
        <dbReference type="EMBL" id="SNT66129.1"/>
    </source>
</evidence>
<dbReference type="Pfam" id="PF18944">
    <property type="entry name" value="DUF5691"/>
    <property type="match status" value="1"/>
</dbReference>
<dbReference type="InterPro" id="IPR043746">
    <property type="entry name" value="DUF5691"/>
</dbReference>
<name>A0A239PIG9_9ACTN</name>
<feature type="compositionally biased region" description="Gly residues" evidence="2">
    <location>
        <begin position="509"/>
        <end position="520"/>
    </location>
</feature>
<dbReference type="RefSeq" id="WP_089255834.1">
    <property type="nucleotide sequence ID" value="NZ_FZPH01000033.1"/>
</dbReference>
<dbReference type="AlphaFoldDB" id="A0A239PIG9"/>
<organism evidence="4 5">
    <name type="scientific">Asanoa hainanensis</name>
    <dbReference type="NCBI Taxonomy" id="560556"/>
    <lineage>
        <taxon>Bacteria</taxon>
        <taxon>Bacillati</taxon>
        <taxon>Actinomycetota</taxon>
        <taxon>Actinomycetes</taxon>
        <taxon>Micromonosporales</taxon>
        <taxon>Micromonosporaceae</taxon>
        <taxon>Asanoa</taxon>
    </lineage>
</organism>
<protein>
    <submittedName>
        <fullName evidence="4">SWIM zinc finger</fullName>
    </submittedName>
</protein>
<dbReference type="PROSITE" id="PS50966">
    <property type="entry name" value="ZF_SWIM"/>
    <property type="match status" value="1"/>
</dbReference>
<keyword evidence="1" id="KW-0863">Zinc-finger</keyword>
<accession>A0A239PIG9</accession>